<evidence type="ECO:0000313" key="6">
    <source>
        <dbReference type="Proteomes" id="UP000266292"/>
    </source>
</evidence>
<dbReference type="Proteomes" id="UP000266292">
    <property type="component" value="Chromosome"/>
</dbReference>
<dbReference type="PANTHER" id="PTHR10173">
    <property type="entry name" value="METHIONINE SULFOXIDE REDUCTASE"/>
    <property type="match status" value="1"/>
</dbReference>
<sequence>MVRNQKINSAERQQEQGVYSCTCCGEALFEASKKFDVGSGFPSFWAQIGANVQHKPLDTYGRERIQLLCHQCGQHLGHLFDDARTPSLVRYCINREAVALEKEREEK</sequence>
<dbReference type="AlphaFoldDB" id="A0A1X9YW06"/>
<dbReference type="PANTHER" id="PTHR10173:SF52">
    <property type="entry name" value="METHIONINE-R-SULFOXIDE REDUCTASE B1"/>
    <property type="match status" value="1"/>
</dbReference>
<keyword evidence="2" id="KW-0560">Oxidoreductase</keyword>
<keyword evidence="6" id="KW-1185">Reference proteome</keyword>
<dbReference type="EMBL" id="CP021235">
    <property type="protein sequence ID" value="ARS37022.1"/>
    <property type="molecule type" value="Genomic_DNA"/>
</dbReference>
<dbReference type="Pfam" id="PF01641">
    <property type="entry name" value="SelR"/>
    <property type="match status" value="1"/>
</dbReference>
<dbReference type="SUPFAM" id="SSF51316">
    <property type="entry name" value="Mss4-like"/>
    <property type="match status" value="1"/>
</dbReference>
<dbReference type="GO" id="GO:0033743">
    <property type="term" value="F:peptide-methionine (R)-S-oxide reductase activity"/>
    <property type="evidence" value="ECO:0007669"/>
    <property type="project" value="UniProtKB-EC"/>
</dbReference>
<dbReference type="GO" id="GO:0005737">
    <property type="term" value="C:cytoplasm"/>
    <property type="evidence" value="ECO:0007669"/>
    <property type="project" value="TreeGrafter"/>
</dbReference>
<dbReference type="STRING" id="709015.GCA_000472485_03469"/>
<comment type="catalytic activity">
    <reaction evidence="3">
        <text>L-methionyl-[protein] + [thioredoxin]-disulfide + H2O = L-methionyl-(R)-S-oxide-[protein] + [thioredoxin]-dithiol</text>
        <dbReference type="Rhea" id="RHEA:24164"/>
        <dbReference type="Rhea" id="RHEA-COMP:10698"/>
        <dbReference type="Rhea" id="RHEA-COMP:10700"/>
        <dbReference type="Rhea" id="RHEA-COMP:12313"/>
        <dbReference type="Rhea" id="RHEA-COMP:12314"/>
        <dbReference type="ChEBI" id="CHEBI:15377"/>
        <dbReference type="ChEBI" id="CHEBI:16044"/>
        <dbReference type="ChEBI" id="CHEBI:29950"/>
        <dbReference type="ChEBI" id="CHEBI:45764"/>
        <dbReference type="ChEBI" id="CHEBI:50058"/>
        <dbReference type="EC" id="1.8.4.12"/>
    </reaction>
</comment>
<evidence type="ECO:0000256" key="3">
    <source>
        <dbReference type="ARBA" id="ARBA00048488"/>
    </source>
</evidence>
<gene>
    <name evidence="5" type="ORF">CA264_17190</name>
</gene>
<evidence type="ECO:0000259" key="4">
    <source>
        <dbReference type="PROSITE" id="PS51790"/>
    </source>
</evidence>
<evidence type="ECO:0000256" key="2">
    <source>
        <dbReference type="ARBA" id="ARBA00023002"/>
    </source>
</evidence>
<dbReference type="KEGG" id="pact:CA264_17190"/>
<dbReference type="Gene3D" id="2.170.150.20">
    <property type="entry name" value="Peptide methionine sulfoxide reductase"/>
    <property type="match status" value="1"/>
</dbReference>
<protein>
    <recommendedName>
        <fullName evidence="1">peptide-methionine (R)-S-oxide reductase</fullName>
        <ecNumber evidence="1">1.8.4.12</ecNumber>
    </recommendedName>
</protein>
<accession>A0A1X9YW06</accession>
<dbReference type="InterPro" id="IPR011057">
    <property type="entry name" value="Mss4-like_sf"/>
</dbReference>
<proteinExistence type="predicted"/>
<name>A0A1X9YW06_9BACT</name>
<dbReference type="InterPro" id="IPR002579">
    <property type="entry name" value="Met_Sox_Rdtase_MsrB_dom"/>
</dbReference>
<evidence type="ECO:0000256" key="1">
    <source>
        <dbReference type="ARBA" id="ARBA00012499"/>
    </source>
</evidence>
<dbReference type="EC" id="1.8.4.12" evidence="1"/>
<feature type="domain" description="MsrB" evidence="4">
    <location>
        <begin position="1"/>
        <end position="103"/>
    </location>
</feature>
<dbReference type="GO" id="GO:0030091">
    <property type="term" value="P:protein repair"/>
    <property type="evidence" value="ECO:0007669"/>
    <property type="project" value="InterPro"/>
</dbReference>
<organism evidence="5 6">
    <name type="scientific">Pontibacter actiniarum</name>
    <dbReference type="NCBI Taxonomy" id="323450"/>
    <lineage>
        <taxon>Bacteria</taxon>
        <taxon>Pseudomonadati</taxon>
        <taxon>Bacteroidota</taxon>
        <taxon>Cytophagia</taxon>
        <taxon>Cytophagales</taxon>
        <taxon>Hymenobacteraceae</taxon>
        <taxon>Pontibacter</taxon>
    </lineage>
</organism>
<dbReference type="InterPro" id="IPR028427">
    <property type="entry name" value="Met_Sox_Rdtase_MsrB"/>
</dbReference>
<evidence type="ECO:0000313" key="5">
    <source>
        <dbReference type="EMBL" id="ARS37022.1"/>
    </source>
</evidence>
<reference evidence="6" key="1">
    <citation type="submission" date="2017-05" db="EMBL/GenBank/DDBJ databases">
        <authorList>
            <person name="Ray J."/>
            <person name="Price M."/>
            <person name="Deutschbauer A."/>
        </authorList>
    </citation>
    <scope>NUCLEOTIDE SEQUENCE [LARGE SCALE GENOMIC DNA]</scope>
    <source>
        <strain evidence="6">DSM 19842</strain>
    </source>
</reference>
<dbReference type="GO" id="GO:0006979">
    <property type="term" value="P:response to oxidative stress"/>
    <property type="evidence" value="ECO:0007669"/>
    <property type="project" value="InterPro"/>
</dbReference>
<dbReference type="PROSITE" id="PS51790">
    <property type="entry name" value="MSRB"/>
    <property type="match status" value="1"/>
</dbReference>
<dbReference type="OrthoDB" id="4174719at2"/>
<dbReference type="RefSeq" id="WP_025608639.1">
    <property type="nucleotide sequence ID" value="NZ_CP021235.1"/>
</dbReference>